<dbReference type="SUPFAM" id="SSF117143">
    <property type="entry name" value="Flagellar hook protein flgE"/>
    <property type="match status" value="1"/>
</dbReference>
<feature type="domain" description="Flagellar basal-body/hook protein C-terminal" evidence="4">
    <location>
        <begin position="233"/>
        <end position="275"/>
    </location>
</feature>
<dbReference type="Pfam" id="PF00460">
    <property type="entry name" value="Flg_bb_rod"/>
    <property type="match status" value="1"/>
</dbReference>
<dbReference type="InterPro" id="IPR020013">
    <property type="entry name" value="Flagellar_FlgE/F/G"/>
</dbReference>
<gene>
    <name evidence="6" type="ORF">AMD01_22565</name>
</gene>
<dbReference type="InterPro" id="IPR010930">
    <property type="entry name" value="Flg_bb/hook_C_dom"/>
</dbReference>
<evidence type="ECO:0000256" key="1">
    <source>
        <dbReference type="ARBA" id="ARBA00009677"/>
    </source>
</evidence>
<dbReference type="GO" id="GO:0071978">
    <property type="term" value="P:bacterial-type flagellum-dependent swarming motility"/>
    <property type="evidence" value="ECO:0007669"/>
    <property type="project" value="TreeGrafter"/>
</dbReference>
<dbReference type="PANTHER" id="PTHR30435">
    <property type="entry name" value="FLAGELLAR PROTEIN"/>
    <property type="match status" value="1"/>
</dbReference>
<feature type="domain" description="Flagellar hook protein FlgE/F/G-like D1" evidence="5">
    <location>
        <begin position="103"/>
        <end position="171"/>
    </location>
</feature>
<keyword evidence="7" id="KW-1185">Reference proteome</keyword>
<dbReference type="STRING" id="284581.AMD01_22565"/>
<dbReference type="AlphaFoldDB" id="A0A0M0KEI2"/>
<dbReference type="InterPro" id="IPR019776">
    <property type="entry name" value="Flagellar_basal_body_rod_CS"/>
</dbReference>
<feature type="domain" description="Flagellar basal body rod protein N-terminal" evidence="3">
    <location>
        <begin position="7"/>
        <end position="35"/>
    </location>
</feature>
<dbReference type="Proteomes" id="UP000037558">
    <property type="component" value="Unassembled WGS sequence"/>
</dbReference>
<dbReference type="PATRIC" id="fig|284581.3.peg.3369"/>
<dbReference type="NCBIfam" id="TIGR03506">
    <property type="entry name" value="FlgEFG_subfam"/>
    <property type="match status" value="1"/>
</dbReference>
<dbReference type="InterPro" id="IPR053967">
    <property type="entry name" value="LlgE_F_G-like_D1"/>
</dbReference>
<dbReference type="OrthoDB" id="9804559at2"/>
<protein>
    <submittedName>
        <fullName evidence="6">Uncharacterized protein</fullName>
    </submittedName>
</protein>
<dbReference type="GO" id="GO:0009425">
    <property type="term" value="C:bacterial-type flagellum basal body"/>
    <property type="evidence" value="ECO:0007669"/>
    <property type="project" value="UniProtKB-SubCell"/>
</dbReference>
<sequence length="278" mass="30450">MNRSMINASNTMGQLQYQIDVIGDNLANVNTNGFKSRDVSFSDLLYQQFDNQPDQQKEQGRLTPYGIRQGSGAKLSQTYLQMNQGSFIQTNRALDAALQKEDQFFQVRVNQDGQQVTQYTRDGAFYISPNGTQSMLVDRDGNSVLDAAGNPIAFPQDATDVQITASGAVEVTTPAGKQSIDLGIVQVNKPQLLEAKGNNHFQLPNLGAMNVTMADVLTPLAPGANRNDILQTKALEQSNVDVSQQMTNLTMAQKAYQFNARAISMSDQMMGLVNTIRS</sequence>
<comment type="similarity">
    <text evidence="1 2">Belongs to the flagella basal body rod proteins family.</text>
</comment>
<evidence type="ECO:0000259" key="5">
    <source>
        <dbReference type="Pfam" id="PF22692"/>
    </source>
</evidence>
<dbReference type="PROSITE" id="PS00588">
    <property type="entry name" value="FLAGELLA_BB_ROD"/>
    <property type="match status" value="1"/>
</dbReference>
<dbReference type="RefSeq" id="WP_053403694.1">
    <property type="nucleotide sequence ID" value="NZ_LILC01000037.1"/>
</dbReference>
<organism evidence="6 7">
    <name type="scientific">Priestia koreensis</name>
    <dbReference type="NCBI Taxonomy" id="284581"/>
    <lineage>
        <taxon>Bacteria</taxon>
        <taxon>Bacillati</taxon>
        <taxon>Bacillota</taxon>
        <taxon>Bacilli</taxon>
        <taxon>Bacillales</taxon>
        <taxon>Bacillaceae</taxon>
        <taxon>Priestia</taxon>
    </lineage>
</organism>
<accession>A0A0M0KEI2</accession>
<dbReference type="PANTHER" id="PTHR30435:SF19">
    <property type="entry name" value="FLAGELLAR BASAL-BODY ROD PROTEIN FLGG"/>
    <property type="match status" value="1"/>
</dbReference>
<dbReference type="InterPro" id="IPR037925">
    <property type="entry name" value="FlgE/F/G-like"/>
</dbReference>
<proteinExistence type="inferred from homology"/>
<evidence type="ECO:0000256" key="2">
    <source>
        <dbReference type="RuleBase" id="RU362116"/>
    </source>
</evidence>
<evidence type="ECO:0000313" key="7">
    <source>
        <dbReference type="Proteomes" id="UP000037558"/>
    </source>
</evidence>
<name>A0A0M0KEI2_9BACI</name>
<evidence type="ECO:0000259" key="4">
    <source>
        <dbReference type="Pfam" id="PF06429"/>
    </source>
</evidence>
<reference evidence="7" key="1">
    <citation type="submission" date="2015-08" db="EMBL/GenBank/DDBJ databases">
        <title>Fjat-14210 dsm16467.</title>
        <authorList>
            <person name="Liu B."/>
            <person name="Wang J."/>
            <person name="Zhu Y."/>
            <person name="Liu G."/>
            <person name="Chen Q."/>
            <person name="Chen Z."/>
            <person name="Lan J."/>
            <person name="Che J."/>
            <person name="Ge C."/>
            <person name="Shi H."/>
            <person name="Pan Z."/>
            <person name="Liu X."/>
        </authorList>
    </citation>
    <scope>NUCLEOTIDE SEQUENCE [LARGE SCALE GENOMIC DNA]</scope>
    <source>
        <strain evidence="7">DSM 16467</strain>
    </source>
</reference>
<dbReference type="InterPro" id="IPR001444">
    <property type="entry name" value="Flag_bb_rod_N"/>
</dbReference>
<evidence type="ECO:0000259" key="3">
    <source>
        <dbReference type="Pfam" id="PF00460"/>
    </source>
</evidence>
<dbReference type="EMBL" id="LILC01000037">
    <property type="protein sequence ID" value="KOO37256.1"/>
    <property type="molecule type" value="Genomic_DNA"/>
</dbReference>
<comment type="caution">
    <text evidence="6">The sequence shown here is derived from an EMBL/GenBank/DDBJ whole genome shotgun (WGS) entry which is preliminary data.</text>
</comment>
<dbReference type="Pfam" id="PF06429">
    <property type="entry name" value="Flg_bbr_C"/>
    <property type="match status" value="1"/>
</dbReference>
<keyword evidence="2" id="KW-0975">Bacterial flagellum</keyword>
<dbReference type="Pfam" id="PF22692">
    <property type="entry name" value="LlgE_F_G_D1"/>
    <property type="match status" value="1"/>
</dbReference>
<comment type="subcellular location">
    <subcellularLocation>
        <location evidence="2">Bacterial flagellum basal body</location>
    </subcellularLocation>
</comment>
<evidence type="ECO:0000313" key="6">
    <source>
        <dbReference type="EMBL" id="KOO37256.1"/>
    </source>
</evidence>